<evidence type="ECO:0000313" key="3">
    <source>
        <dbReference type="Proteomes" id="UP001157418"/>
    </source>
</evidence>
<feature type="compositionally biased region" description="Low complexity" evidence="1">
    <location>
        <begin position="356"/>
        <end position="370"/>
    </location>
</feature>
<feature type="region of interest" description="Disordered" evidence="1">
    <location>
        <begin position="450"/>
        <end position="493"/>
    </location>
</feature>
<feature type="region of interest" description="Disordered" evidence="1">
    <location>
        <begin position="276"/>
        <end position="431"/>
    </location>
</feature>
<reference evidence="2 3" key="1">
    <citation type="submission" date="2022-01" db="EMBL/GenBank/DDBJ databases">
        <authorList>
            <person name="Xiong W."/>
            <person name="Schranz E."/>
        </authorList>
    </citation>
    <scope>NUCLEOTIDE SEQUENCE [LARGE SCALE GENOMIC DNA]</scope>
</reference>
<organism evidence="2 3">
    <name type="scientific">Lactuca virosa</name>
    <dbReference type="NCBI Taxonomy" id="75947"/>
    <lineage>
        <taxon>Eukaryota</taxon>
        <taxon>Viridiplantae</taxon>
        <taxon>Streptophyta</taxon>
        <taxon>Embryophyta</taxon>
        <taxon>Tracheophyta</taxon>
        <taxon>Spermatophyta</taxon>
        <taxon>Magnoliopsida</taxon>
        <taxon>eudicotyledons</taxon>
        <taxon>Gunneridae</taxon>
        <taxon>Pentapetalae</taxon>
        <taxon>asterids</taxon>
        <taxon>campanulids</taxon>
        <taxon>Asterales</taxon>
        <taxon>Asteraceae</taxon>
        <taxon>Cichorioideae</taxon>
        <taxon>Cichorieae</taxon>
        <taxon>Lactucinae</taxon>
        <taxon>Lactuca</taxon>
    </lineage>
</organism>
<feature type="compositionally biased region" description="Acidic residues" evidence="1">
    <location>
        <begin position="315"/>
        <end position="324"/>
    </location>
</feature>
<dbReference type="EMBL" id="CAKMRJ010005745">
    <property type="protein sequence ID" value="CAH1452716.1"/>
    <property type="molecule type" value="Genomic_DNA"/>
</dbReference>
<feature type="compositionally biased region" description="Low complexity" evidence="1">
    <location>
        <begin position="329"/>
        <end position="341"/>
    </location>
</feature>
<accession>A0AAU9PR48</accession>
<evidence type="ECO:0000313" key="2">
    <source>
        <dbReference type="EMBL" id="CAH1452716.1"/>
    </source>
</evidence>
<dbReference type="AlphaFoldDB" id="A0AAU9PR48"/>
<name>A0AAU9PR48_9ASTR</name>
<feature type="compositionally biased region" description="Basic and acidic residues" evidence="1">
    <location>
        <begin position="464"/>
        <end position="481"/>
    </location>
</feature>
<protein>
    <recommendedName>
        <fullName evidence="4">Aminotransferase-like plant mobile domain-containing protein</fullName>
    </recommendedName>
</protein>
<proteinExistence type="predicted"/>
<gene>
    <name evidence="2" type="ORF">LVIROSA_LOCUS38005</name>
</gene>
<dbReference type="Proteomes" id="UP001157418">
    <property type="component" value="Unassembled WGS sequence"/>
</dbReference>
<feature type="compositionally biased region" description="Basic residues" evidence="1">
    <location>
        <begin position="281"/>
        <end position="302"/>
    </location>
</feature>
<evidence type="ECO:0008006" key="4">
    <source>
        <dbReference type="Google" id="ProtNLM"/>
    </source>
</evidence>
<evidence type="ECO:0000256" key="1">
    <source>
        <dbReference type="SAM" id="MobiDB-lite"/>
    </source>
</evidence>
<feature type="compositionally biased region" description="Acidic residues" evidence="1">
    <location>
        <begin position="385"/>
        <end position="396"/>
    </location>
</feature>
<comment type="caution">
    <text evidence="2">The sequence shown here is derived from an EMBL/GenBank/DDBJ whole genome shotgun (WGS) entry which is preliminary data.</text>
</comment>
<keyword evidence="3" id="KW-1185">Reference proteome</keyword>
<sequence length="518" mass="57672">MAASNYIALLNTAEQPKEVGVIVEYLQQCPLAYALLSTSSIPQYLISDVVPTAVISPRVKSKQFDVEFDLFQTTLVLPKEEFSSILGLPDNSSSPKTFVTPTSAQLLTMFKDMGYKFEDNSEPCLSRIKKSCLPTPWHFLTSVLTRCLFGSVGGRSKGKTDLWILMYGLFYDVNVDYTSILWDDFLNFLPASKNKFLIHHPRWWSIILHNVINNSNLTIDGIPEGPKPQFLCMTLYRMTIASTSESSHPVIIPDTIVAKIDANSASLRSYQKYIKGTISPPKKKRKHSDHASKKLAKKKKQSKFVPQPPIPSPDVSDDNQEAELDNPISSPKSGTTSKSPSFLDSLFHVPRDYDEPPSSAPVSPARVQSVLESPNHRASLGYDSIDNDNQDDDNQSDPETFPQGSPLQDHQDEDTPIQTVDIPSSEGLIVDDETSDMSIVLYSNASAKTFSIDLDDYSPPTPKESQEKDDVQDDDTPKETDEANTTEPQSERIRLTAQMVADGIAEIRFHTSSHSKYL</sequence>